<gene>
    <name evidence="2" type="ORF">HKX40_01730</name>
</gene>
<evidence type="ECO:0000256" key="1">
    <source>
        <dbReference type="SAM" id="Phobius"/>
    </source>
</evidence>
<sequence>MIPHNKPLVILPNTLPVPCSDLLVSGDRLFYWRVDDEYRKSSHDGMHHKLFTALTCCGEREQSGALMHGRHLSRSITSCVGQALVEGMVLVLVLISFFIAIPWLGRLFDIGMQQMHASRYAAFQWSRQLQSPDEKKIKHKFLLSNEHQWRDRRHQRIVTAESINMRTERQIVLDDDKQPGKQVAQAATLRRQWGLQDQGVVNIKLAVSPIYTGYKQNSSTSLGLDAGFLERLPLTIYRNTAILVDAGHSDSDKTSHYRTGQSDLAWQEVAERSYALGKHIQRYAEPAEGFARENPIFDWLLPWAGKLPQHHLESLQEK</sequence>
<evidence type="ECO:0000313" key="3">
    <source>
        <dbReference type="Proteomes" id="UP000541421"/>
    </source>
</evidence>
<keyword evidence="1" id="KW-1133">Transmembrane helix</keyword>
<keyword evidence="1" id="KW-0812">Transmembrane</keyword>
<keyword evidence="3" id="KW-1185">Reference proteome</keyword>
<reference evidence="2 3" key="1">
    <citation type="submission" date="2020-05" db="EMBL/GenBank/DDBJ databases">
        <authorList>
            <person name="Niu N."/>
        </authorList>
    </citation>
    <scope>NUCLEOTIDE SEQUENCE [LARGE SCALE GENOMIC DNA]</scope>
    <source>
        <strain evidence="2 3">LMG10982</strain>
    </source>
</reference>
<name>A0A7Y4LAJ2_9BURK</name>
<dbReference type="EMBL" id="JABGBO010000002">
    <property type="protein sequence ID" value="NOL48862.1"/>
    <property type="molecule type" value="Genomic_DNA"/>
</dbReference>
<keyword evidence="1" id="KW-0472">Membrane</keyword>
<protein>
    <submittedName>
        <fullName evidence="2">Pilus assembly protein</fullName>
    </submittedName>
</protein>
<comment type="caution">
    <text evidence="2">The sequence shown here is derived from an EMBL/GenBank/DDBJ whole genome shotgun (WGS) entry which is preliminary data.</text>
</comment>
<feature type="transmembrane region" description="Helical" evidence="1">
    <location>
        <begin position="83"/>
        <end position="105"/>
    </location>
</feature>
<dbReference type="Proteomes" id="UP000541421">
    <property type="component" value="Unassembled WGS sequence"/>
</dbReference>
<accession>A0A7Y4LAJ2</accession>
<organism evidence="2 3">
    <name type="scientific">Pelistega europaea</name>
    <dbReference type="NCBI Taxonomy" id="106147"/>
    <lineage>
        <taxon>Bacteria</taxon>
        <taxon>Pseudomonadati</taxon>
        <taxon>Pseudomonadota</taxon>
        <taxon>Betaproteobacteria</taxon>
        <taxon>Burkholderiales</taxon>
        <taxon>Alcaligenaceae</taxon>
        <taxon>Pelistega</taxon>
    </lineage>
</organism>
<dbReference type="AlphaFoldDB" id="A0A7Y4LAJ2"/>
<proteinExistence type="predicted"/>
<evidence type="ECO:0000313" key="2">
    <source>
        <dbReference type="EMBL" id="NOL48862.1"/>
    </source>
</evidence>
<dbReference type="RefSeq" id="WP_171587858.1">
    <property type="nucleotide sequence ID" value="NZ_JABGBO010000002.1"/>
</dbReference>